<dbReference type="PANTHER" id="PTHR11496:SF83">
    <property type="entry name" value="HYDROXYACID-OXOACID TRANSHYDROGENASE, MITOCHONDRIAL"/>
    <property type="match status" value="1"/>
</dbReference>
<dbReference type="GO" id="GO:0004022">
    <property type="term" value="F:alcohol dehydrogenase (NAD+) activity"/>
    <property type="evidence" value="ECO:0007669"/>
    <property type="project" value="TreeGrafter"/>
</dbReference>
<dbReference type="InterPro" id="IPR039697">
    <property type="entry name" value="Alcohol_dehydrogenase_Fe"/>
</dbReference>
<feature type="domain" description="Fe-containing alcohol dehydrogenase-like C-terminal" evidence="1">
    <location>
        <begin position="152"/>
        <end position="326"/>
    </location>
</feature>
<dbReference type="InterPro" id="IPR056798">
    <property type="entry name" value="ADH_Fe_C"/>
</dbReference>
<accession>A0A6J7K5S7</accession>
<name>A0A6J7K5S7_9ZZZZ</name>
<evidence type="ECO:0000259" key="1">
    <source>
        <dbReference type="Pfam" id="PF25137"/>
    </source>
</evidence>
<evidence type="ECO:0000313" key="2">
    <source>
        <dbReference type="EMBL" id="CAB4950757.1"/>
    </source>
</evidence>
<reference evidence="2" key="1">
    <citation type="submission" date="2020-05" db="EMBL/GenBank/DDBJ databases">
        <authorList>
            <person name="Chiriac C."/>
            <person name="Salcher M."/>
            <person name="Ghai R."/>
            <person name="Kavagutti S V."/>
        </authorList>
    </citation>
    <scope>NUCLEOTIDE SEQUENCE</scope>
</reference>
<sequence>MPRAFTHVDGDQRIVFGPDALRAADELVPEGYALLTTTRASRSAPRFAERAGVVVEVPAGAVDVVAAGLRDAHGGRPLVALGGGRVVDVAKALAAADGLAGPVAVPTSLSGAEMTGVHRHARGVPADTPRSRAALVLNDPALSASQPVPDLAASSGNALGHAVTAASSPRSGPLARAVARDAIAHLGRAWSGEEPDREEVALGALLAGWSVDRSGLGLHHALAQTAVRVAGLSHAGTNVALLPHTVRALRERLPDELAEAEASLAGSLEELAVDLHRRAGSPGLGTLGTDDALLERAVTTAAGRAELGHVPSPPTAEDVRTLYARAAAAG</sequence>
<dbReference type="EMBL" id="CAFBMK010000340">
    <property type="protein sequence ID" value="CAB4950757.1"/>
    <property type="molecule type" value="Genomic_DNA"/>
</dbReference>
<dbReference type="Pfam" id="PF25137">
    <property type="entry name" value="ADH_Fe_C"/>
    <property type="match status" value="1"/>
</dbReference>
<dbReference type="AlphaFoldDB" id="A0A6J7K5S7"/>
<protein>
    <submittedName>
        <fullName evidence="2">Unannotated protein</fullName>
    </submittedName>
</protein>
<dbReference type="Gene3D" id="3.40.50.1970">
    <property type="match status" value="1"/>
</dbReference>
<dbReference type="SUPFAM" id="SSF56796">
    <property type="entry name" value="Dehydroquinate synthase-like"/>
    <property type="match status" value="1"/>
</dbReference>
<gene>
    <name evidence="2" type="ORF">UFOPK3564_03473</name>
</gene>
<dbReference type="Gene3D" id="1.20.1090.10">
    <property type="entry name" value="Dehydroquinate synthase-like - alpha domain"/>
    <property type="match status" value="1"/>
</dbReference>
<dbReference type="PANTHER" id="PTHR11496">
    <property type="entry name" value="ALCOHOL DEHYDROGENASE"/>
    <property type="match status" value="1"/>
</dbReference>
<proteinExistence type="predicted"/>
<organism evidence="2">
    <name type="scientific">freshwater metagenome</name>
    <dbReference type="NCBI Taxonomy" id="449393"/>
    <lineage>
        <taxon>unclassified sequences</taxon>
        <taxon>metagenomes</taxon>
        <taxon>ecological metagenomes</taxon>
    </lineage>
</organism>